<name>A0ABR3JQ07_9AGAR</name>
<comment type="caution">
    <text evidence="2">The sequence shown here is derived from an EMBL/GenBank/DDBJ whole genome shotgun (WGS) entry which is preliminary data.</text>
</comment>
<dbReference type="InterPro" id="IPR004045">
    <property type="entry name" value="Glutathione_S-Trfase_N"/>
</dbReference>
<reference evidence="3" key="1">
    <citation type="submission" date="2024-06" db="EMBL/GenBank/DDBJ databases">
        <title>Multi-omics analyses provide insights into the biosynthesis of the anticancer antibiotic pleurotin in Hohenbuehelia grisea.</title>
        <authorList>
            <person name="Weaver J.A."/>
            <person name="Alberti F."/>
        </authorList>
    </citation>
    <scope>NUCLEOTIDE SEQUENCE [LARGE SCALE GENOMIC DNA]</scope>
    <source>
        <strain evidence="3">T-177</strain>
    </source>
</reference>
<dbReference type="Gene3D" id="3.40.30.10">
    <property type="entry name" value="Glutaredoxin"/>
    <property type="match status" value="1"/>
</dbReference>
<dbReference type="InterPro" id="IPR036282">
    <property type="entry name" value="Glutathione-S-Trfase_C_sf"/>
</dbReference>
<dbReference type="CDD" id="cd00570">
    <property type="entry name" value="GST_N_family"/>
    <property type="match status" value="1"/>
</dbReference>
<evidence type="ECO:0000313" key="2">
    <source>
        <dbReference type="EMBL" id="KAL0957905.1"/>
    </source>
</evidence>
<dbReference type="SFLD" id="SFLDG00358">
    <property type="entry name" value="Main_(cytGST)"/>
    <property type="match status" value="1"/>
</dbReference>
<dbReference type="InterPro" id="IPR040079">
    <property type="entry name" value="Glutathione_S-Trfase"/>
</dbReference>
<dbReference type="Gene3D" id="1.20.1050.10">
    <property type="match status" value="1"/>
</dbReference>
<sequence>MSPASVIIDRTRCESYFQRRSSVRASLKYRRFKVFEAMVQQQLTLYSNKASPFVQSVHIALEEAQIDYALYDIAFGPNKPKWFTEIVNPVGKVPTISYGGPQVPPDQPSPESFKLPESIVILEFLADIKPEAFLLPKDPVVRAKARFIIHKVQETLRSTFPGVLIGRCSFETFLDALKEIQALLPSENGALAVGDHFTIADAVLIPTLMRLDLALRHDIGTFAPGEGKKVHDLIMHGTEFKRLKDYFDTFSKREAVKSSWDEVRPMLSPARIKLNAIPGNRICLLSRSAAIGEAGTASISICLNNQ</sequence>
<dbReference type="Proteomes" id="UP001556367">
    <property type="component" value="Unassembled WGS sequence"/>
</dbReference>
<evidence type="ECO:0000259" key="1">
    <source>
        <dbReference type="PROSITE" id="PS50404"/>
    </source>
</evidence>
<dbReference type="PANTHER" id="PTHR43968:SF6">
    <property type="entry name" value="GLUTATHIONE S-TRANSFERASE OMEGA"/>
    <property type="match status" value="1"/>
</dbReference>
<dbReference type="CDD" id="cd00299">
    <property type="entry name" value="GST_C_family"/>
    <property type="match status" value="1"/>
</dbReference>
<evidence type="ECO:0000313" key="3">
    <source>
        <dbReference type="Proteomes" id="UP001556367"/>
    </source>
</evidence>
<dbReference type="PROSITE" id="PS50404">
    <property type="entry name" value="GST_NTER"/>
    <property type="match status" value="1"/>
</dbReference>
<dbReference type="InterPro" id="IPR036249">
    <property type="entry name" value="Thioredoxin-like_sf"/>
</dbReference>
<dbReference type="EMBL" id="JASNQZ010000004">
    <property type="protein sequence ID" value="KAL0957905.1"/>
    <property type="molecule type" value="Genomic_DNA"/>
</dbReference>
<organism evidence="2 3">
    <name type="scientific">Hohenbuehelia grisea</name>
    <dbReference type="NCBI Taxonomy" id="104357"/>
    <lineage>
        <taxon>Eukaryota</taxon>
        <taxon>Fungi</taxon>
        <taxon>Dikarya</taxon>
        <taxon>Basidiomycota</taxon>
        <taxon>Agaricomycotina</taxon>
        <taxon>Agaricomycetes</taxon>
        <taxon>Agaricomycetidae</taxon>
        <taxon>Agaricales</taxon>
        <taxon>Pleurotineae</taxon>
        <taxon>Pleurotaceae</taxon>
        <taxon>Hohenbuehelia</taxon>
    </lineage>
</organism>
<accession>A0ABR3JQ07</accession>
<dbReference type="InterPro" id="IPR050983">
    <property type="entry name" value="GST_Omega/HSP26"/>
</dbReference>
<dbReference type="Pfam" id="PF13410">
    <property type="entry name" value="GST_C_2"/>
    <property type="match status" value="1"/>
</dbReference>
<protein>
    <recommendedName>
        <fullName evidence="1">GST N-terminal domain-containing protein</fullName>
    </recommendedName>
</protein>
<dbReference type="SUPFAM" id="SSF52833">
    <property type="entry name" value="Thioredoxin-like"/>
    <property type="match status" value="1"/>
</dbReference>
<proteinExistence type="predicted"/>
<feature type="domain" description="GST N-terminal" evidence="1">
    <location>
        <begin position="41"/>
        <end position="133"/>
    </location>
</feature>
<gene>
    <name evidence="2" type="ORF">HGRIS_000086</name>
</gene>
<dbReference type="PANTHER" id="PTHR43968">
    <property type="match status" value="1"/>
</dbReference>
<dbReference type="SUPFAM" id="SSF47616">
    <property type="entry name" value="GST C-terminal domain-like"/>
    <property type="match status" value="1"/>
</dbReference>
<dbReference type="SFLD" id="SFLDS00019">
    <property type="entry name" value="Glutathione_Transferase_(cytos"/>
    <property type="match status" value="1"/>
</dbReference>
<keyword evidence="3" id="KW-1185">Reference proteome</keyword>
<dbReference type="Pfam" id="PF13409">
    <property type="entry name" value="GST_N_2"/>
    <property type="match status" value="1"/>
</dbReference>